<dbReference type="Proteomes" id="UP000325577">
    <property type="component" value="Linkage Group LG3"/>
</dbReference>
<proteinExistence type="predicted"/>
<accession>A0A5J5A6T7</accession>
<reference evidence="2 3" key="1">
    <citation type="submission" date="2019-09" db="EMBL/GenBank/DDBJ databases">
        <title>A chromosome-level genome assembly of the Chinese tupelo Nyssa sinensis.</title>
        <authorList>
            <person name="Yang X."/>
            <person name="Kang M."/>
            <person name="Yang Y."/>
            <person name="Xiong H."/>
            <person name="Wang M."/>
            <person name="Zhang Z."/>
            <person name="Wang Z."/>
            <person name="Wu H."/>
            <person name="Ma T."/>
            <person name="Liu J."/>
            <person name="Xi Z."/>
        </authorList>
    </citation>
    <scope>NUCLEOTIDE SEQUENCE [LARGE SCALE GENOMIC DNA]</scope>
    <source>
        <strain evidence="2">J267</strain>
        <tissue evidence="2">Leaf</tissue>
    </source>
</reference>
<evidence type="ECO:0000313" key="2">
    <source>
        <dbReference type="EMBL" id="KAA8525666.1"/>
    </source>
</evidence>
<dbReference type="AlphaFoldDB" id="A0A5J5A6T7"/>
<organism evidence="2 3">
    <name type="scientific">Nyssa sinensis</name>
    <dbReference type="NCBI Taxonomy" id="561372"/>
    <lineage>
        <taxon>Eukaryota</taxon>
        <taxon>Viridiplantae</taxon>
        <taxon>Streptophyta</taxon>
        <taxon>Embryophyta</taxon>
        <taxon>Tracheophyta</taxon>
        <taxon>Spermatophyta</taxon>
        <taxon>Magnoliopsida</taxon>
        <taxon>eudicotyledons</taxon>
        <taxon>Gunneridae</taxon>
        <taxon>Pentapetalae</taxon>
        <taxon>asterids</taxon>
        <taxon>Cornales</taxon>
        <taxon>Nyssaceae</taxon>
        <taxon>Nyssa</taxon>
    </lineage>
</organism>
<dbReference type="OrthoDB" id="1828717at2759"/>
<feature type="region of interest" description="Disordered" evidence="1">
    <location>
        <begin position="118"/>
        <end position="139"/>
    </location>
</feature>
<gene>
    <name evidence="2" type="ORF">F0562_007510</name>
</gene>
<evidence type="ECO:0000256" key="1">
    <source>
        <dbReference type="SAM" id="MobiDB-lite"/>
    </source>
</evidence>
<sequence>MAGGTASEALRERVSRLENFVGVPEDDGAVPLSVSTEQHAIELVDLRRILDDFMTESSARITNIMEDVMALTDVVKINLKSLEDDVALVKQTRPKQEGREKENRDALCIAGEDWAAKGRRDIPCSPGGDQTRHHGGSSG</sequence>
<dbReference type="EMBL" id="CM018046">
    <property type="protein sequence ID" value="KAA8525666.1"/>
    <property type="molecule type" value="Genomic_DNA"/>
</dbReference>
<name>A0A5J5A6T7_9ASTE</name>
<evidence type="ECO:0000313" key="3">
    <source>
        <dbReference type="Proteomes" id="UP000325577"/>
    </source>
</evidence>
<protein>
    <submittedName>
        <fullName evidence="2">Uncharacterized protein</fullName>
    </submittedName>
</protein>
<keyword evidence="3" id="KW-1185">Reference proteome</keyword>